<feature type="region of interest" description="Disordered" evidence="6">
    <location>
        <begin position="385"/>
        <end position="427"/>
    </location>
</feature>
<dbReference type="Gene3D" id="1.10.510.10">
    <property type="entry name" value="Transferase(Phosphotransferase) domain 1"/>
    <property type="match status" value="1"/>
</dbReference>
<dbReference type="InterPro" id="IPR011009">
    <property type="entry name" value="Kinase-like_dom_sf"/>
</dbReference>
<evidence type="ECO:0000256" key="5">
    <source>
        <dbReference type="ARBA" id="ARBA00022840"/>
    </source>
</evidence>
<dbReference type="SUPFAM" id="SSF56112">
    <property type="entry name" value="Protein kinase-like (PK-like)"/>
    <property type="match status" value="1"/>
</dbReference>
<evidence type="ECO:0000256" key="6">
    <source>
        <dbReference type="SAM" id="MobiDB-lite"/>
    </source>
</evidence>
<keyword evidence="2" id="KW-0808">Transferase</keyword>
<proteinExistence type="predicted"/>
<dbReference type="CDD" id="cd14133">
    <property type="entry name" value="PKc_DYRK_like"/>
    <property type="match status" value="1"/>
</dbReference>
<evidence type="ECO:0000259" key="7">
    <source>
        <dbReference type="PROSITE" id="PS50011"/>
    </source>
</evidence>
<dbReference type="InterPro" id="IPR000719">
    <property type="entry name" value="Prot_kinase_dom"/>
</dbReference>
<evidence type="ECO:0000256" key="4">
    <source>
        <dbReference type="ARBA" id="ARBA00022777"/>
    </source>
</evidence>
<keyword evidence="9" id="KW-1185">Reference proteome</keyword>
<dbReference type="InterPro" id="IPR050494">
    <property type="entry name" value="Ser_Thr_dual-spec_kinase"/>
</dbReference>
<keyword evidence="4" id="KW-0418">Kinase</keyword>
<evidence type="ECO:0000256" key="3">
    <source>
        <dbReference type="ARBA" id="ARBA00022741"/>
    </source>
</evidence>
<evidence type="ECO:0000256" key="2">
    <source>
        <dbReference type="ARBA" id="ARBA00022679"/>
    </source>
</evidence>
<organism evidence="8 9">
    <name type="scientific">Porcisia hertigi</name>
    <dbReference type="NCBI Taxonomy" id="2761500"/>
    <lineage>
        <taxon>Eukaryota</taxon>
        <taxon>Discoba</taxon>
        <taxon>Euglenozoa</taxon>
        <taxon>Kinetoplastea</taxon>
        <taxon>Metakinetoplastina</taxon>
        <taxon>Trypanosomatida</taxon>
        <taxon>Trypanosomatidae</taxon>
        <taxon>Leishmaniinae</taxon>
        <taxon>Porcisia</taxon>
    </lineage>
</organism>
<feature type="region of interest" description="Disordered" evidence="6">
    <location>
        <begin position="628"/>
        <end position="695"/>
    </location>
</feature>
<dbReference type="Pfam" id="PF00069">
    <property type="entry name" value="Pkinase"/>
    <property type="match status" value="1"/>
</dbReference>
<dbReference type="OrthoDB" id="9332038at2759"/>
<keyword evidence="5" id="KW-0067">ATP-binding</keyword>
<evidence type="ECO:0000313" key="8">
    <source>
        <dbReference type="EMBL" id="KAG5509442.1"/>
    </source>
</evidence>
<dbReference type="Gene3D" id="3.30.200.20">
    <property type="entry name" value="Phosphorylase Kinase, domain 1"/>
    <property type="match status" value="2"/>
</dbReference>
<feature type="region of interest" description="Disordered" evidence="6">
    <location>
        <begin position="233"/>
        <end position="286"/>
    </location>
</feature>
<dbReference type="PANTHER" id="PTHR24058">
    <property type="entry name" value="DUAL SPECIFICITY PROTEIN KINASE"/>
    <property type="match status" value="1"/>
</dbReference>
<feature type="domain" description="Protein kinase" evidence="7">
    <location>
        <begin position="598"/>
        <end position="1035"/>
    </location>
</feature>
<dbReference type="PROSITE" id="PS00108">
    <property type="entry name" value="PROTEIN_KINASE_ST"/>
    <property type="match status" value="1"/>
</dbReference>
<dbReference type="KEGG" id="phet:94292778"/>
<dbReference type="RefSeq" id="XP_067758594.1">
    <property type="nucleotide sequence ID" value="XM_067902701.1"/>
</dbReference>
<dbReference type="GeneID" id="94292778"/>
<keyword evidence="3" id="KW-0547">Nucleotide-binding</keyword>
<feature type="compositionally biased region" description="Low complexity" evidence="6">
    <location>
        <begin position="391"/>
        <end position="403"/>
    </location>
</feature>
<dbReference type="SMART" id="SM00220">
    <property type="entry name" value="S_TKc"/>
    <property type="match status" value="1"/>
</dbReference>
<evidence type="ECO:0000256" key="1">
    <source>
        <dbReference type="ARBA" id="ARBA00022527"/>
    </source>
</evidence>
<name>A0A836I138_9TRYP</name>
<sequence>MSSRQPTMTSLGSNAYSAYSRSARDAPPGGFAEVASVDAGASMASAGSDALDFKVGGVTVHPASKTPQSPCAGSATANGIKYRHHGTGGGGDAIMANGSGNGLKGNTTAGGGAAAVTTTESVIEELKALAKSMLEATNAARRRTSSMEQRNSYEALMQAIESRVRSDAGSTSSMGSKDAAVATGGYAGAHTVTVDAPNYTDPNATNVFPQSEVHSAHLTEQLTDIPAALSPRNDVQESLQQLSPTQRDVPGKAAASTTADPAVRRKHRPAGSSQHQEQQRARPETMHQADLEEVHSDGEGAEGVAYQGDGDQVQSSAVLGWHAPTARDRLAAPMLDAEEDEEDDDGTVYDGVKTQVLFKPVNPSTYREVVASTWKPEALTRRLDATSDGRQQSQKSSICSSPSDCKGSPHPNAKTAAEDDDDDDGGEALASVANRNRTAKATALKASCVKVFRVPSFPYGGGVTEQQARLLQQQFDECIHNGEHLSSDATRPALVTKSDFDSRNYDEVSAATAQMDTTTFQPKSPYEFVVEVERDVRFDAVKAREERRHRFRQLVRENLAPATMGTFNLRVIMDPFKTGFEEEKNFPIVPGTVIAGRYEIIQMLGKATFSRAVRCYDLQDPIYDCEVEDDEGSASEEDGDSEYSASASPPDGSLDATQGGGGSKTSSPSRGSGATSTTNISKQQRKTVTTERTSRVKRKPKILGYGQVCLKIINNTKDFFDQSLDEIRLLTLLNRQKDPDEAHIIRLIDAFYYKEHIMLVTELLRDTLYDYGKYNREEEEEFYFTVPRLRRLTRQIVEALAYVHSLNLMHTDLKPENIMFVSYSRCIVKVIDFGSSCFLSDHLSSYIQSRSYRAPEVVLGCDYDGRIDVWSLGALLVEMVTGDVLFTSDTVPEMLARIVYVCGTPFPRQMLWEGRHTSDYINKFGCIYEYGGTADTLRDHPDKRDADDAEEPYCLYTPVPTMAPHTCRSRKVREAGAALPSPRTATRTTPYSVLREKLAAANMMDEEFIAFVEACLTLDHKKRPTSAQLLLHPFIRDVVL</sequence>
<feature type="compositionally biased region" description="Acidic residues" evidence="6">
    <location>
        <begin position="628"/>
        <end position="641"/>
    </location>
</feature>
<dbReference type="AlphaFoldDB" id="A0A836I138"/>
<accession>A0A836I138</accession>
<keyword evidence="1" id="KW-0723">Serine/threonine-protein kinase</keyword>
<feature type="compositionally biased region" description="Basic and acidic residues" evidence="6">
    <location>
        <begin position="277"/>
        <end position="286"/>
    </location>
</feature>
<comment type="caution">
    <text evidence="8">The sequence shown here is derived from an EMBL/GenBank/DDBJ whole genome shotgun (WGS) entry which is preliminary data.</text>
</comment>
<dbReference type="Proteomes" id="UP000674318">
    <property type="component" value="Unassembled WGS sequence"/>
</dbReference>
<dbReference type="GO" id="GO:0005524">
    <property type="term" value="F:ATP binding"/>
    <property type="evidence" value="ECO:0007669"/>
    <property type="project" value="UniProtKB-KW"/>
</dbReference>
<dbReference type="EMBL" id="JAFJZO010000014">
    <property type="protein sequence ID" value="KAG5509442.1"/>
    <property type="molecule type" value="Genomic_DNA"/>
</dbReference>
<reference evidence="8 9" key="1">
    <citation type="submission" date="2021-02" db="EMBL/GenBank/DDBJ databases">
        <title>Porcisia hertigi Genome sequencing and assembly.</title>
        <authorList>
            <person name="Almutairi H."/>
            <person name="Gatherer D."/>
        </authorList>
    </citation>
    <scope>NUCLEOTIDE SEQUENCE [LARGE SCALE GENOMIC DNA]</scope>
    <source>
        <strain evidence="8 9">C119</strain>
    </source>
</reference>
<feature type="compositionally biased region" description="Polar residues" evidence="6">
    <location>
        <begin position="236"/>
        <end position="246"/>
    </location>
</feature>
<dbReference type="PANTHER" id="PTHR24058:SF124">
    <property type="entry name" value="PROTEIN KINASE SUPERFAMILY PROTEIN"/>
    <property type="match status" value="1"/>
</dbReference>
<dbReference type="GO" id="GO:0004674">
    <property type="term" value="F:protein serine/threonine kinase activity"/>
    <property type="evidence" value="ECO:0007669"/>
    <property type="project" value="UniProtKB-KW"/>
</dbReference>
<dbReference type="InterPro" id="IPR008271">
    <property type="entry name" value="Ser/Thr_kinase_AS"/>
</dbReference>
<feature type="compositionally biased region" description="Polar residues" evidence="6">
    <location>
        <begin position="664"/>
        <end position="687"/>
    </location>
</feature>
<protein>
    <recommendedName>
        <fullName evidence="7">Protein kinase domain-containing protein</fullName>
    </recommendedName>
</protein>
<dbReference type="PROSITE" id="PS50011">
    <property type="entry name" value="PROTEIN_KINASE_DOM"/>
    <property type="match status" value="1"/>
</dbReference>
<evidence type="ECO:0000313" key="9">
    <source>
        <dbReference type="Proteomes" id="UP000674318"/>
    </source>
</evidence>
<gene>
    <name evidence="8" type="ORF">JKF63_06752</name>
</gene>